<feature type="region of interest" description="Disordered" evidence="1">
    <location>
        <begin position="219"/>
        <end position="248"/>
    </location>
</feature>
<evidence type="ECO:0000256" key="1">
    <source>
        <dbReference type="SAM" id="MobiDB-lite"/>
    </source>
</evidence>
<dbReference type="EMBL" id="AFBI03000005">
    <property type="protein sequence ID" value="EJW01452.1"/>
    <property type="molecule type" value="Genomic_DNA"/>
</dbReference>
<dbReference type="OMA" id="SEEEWII"/>
<dbReference type="AlphaFoldDB" id="J9DJ97"/>
<dbReference type="HOGENOM" id="CLU_552099_0_0_1"/>
<dbReference type="Proteomes" id="UP000003163">
    <property type="component" value="Unassembled WGS sequence"/>
</dbReference>
<evidence type="ECO:0000313" key="2">
    <source>
        <dbReference type="EMBL" id="EJW01452.1"/>
    </source>
</evidence>
<reference evidence="3" key="2">
    <citation type="submission" date="2015-07" db="EMBL/GenBank/DDBJ databases">
        <title>Contrasting host-pathogen interactions and genome evolution in two generalist and specialist microsporidian pathogens of mosquitoes.</title>
        <authorList>
            <consortium name="The Broad Institute Genomics Platform"/>
            <consortium name="The Broad Institute Genome Sequencing Center for Infectious Disease"/>
            <person name="Cuomo C.A."/>
            <person name="Sanscrainte N.D."/>
            <person name="Goldberg J.M."/>
            <person name="Heiman D."/>
            <person name="Young S."/>
            <person name="Zeng Q."/>
            <person name="Becnel J.J."/>
            <person name="Birren B.W."/>
        </authorList>
    </citation>
    <scope>NUCLEOTIDE SEQUENCE [LARGE SCALE GENOMIC DNA]</scope>
    <source>
        <strain evidence="3">USNM 41457</strain>
    </source>
</reference>
<name>J9DJ97_EDHAE</name>
<sequence length="494" mass="58357">MHKFNIPISLSHVSVLEALIKFKESDKIEFPKHLITALLCNVNKIHFEEIQRLIFNNKETTLTTNEKIKILENEINKNLVWKGYKIENGEIICFSTLGYIEKQNLETKENDFYSIYLLEPNFFEIFPEQLYNDLLVEKQTKLKKYFARKHLFSNKNSAPITNDNQEKKVEKKTSKKVNKNHTETSLIVDESTISIISNTPLNLNSGIIVNENGEIGERFNAKNRSSISSKSKNSQDSHSRSKKDKKMSQSLDLAQFFNLKKVEKKTEIEENDGIRFKPLEKTYDFEFKYFDNRFQKIFTVRKKRDIRHHEINKKITFVKFHDQIKPPIYEIRDKVGNRISHKRIIEMFIDYEKDSDDDWFVEEGEDIDTDTSDTISEDTEVSESESDWTDKENEPDFEDSRYCGNEVKYIYKKPEINFNVPKTEFFKNFDPKCLSVPLLRSKTVSDELKVHFINEYSNRKNKDEFIKEFGLEYRVVNSALVKLVKDKKVNLNIT</sequence>
<comment type="caution">
    <text evidence="2">The sequence shown here is derived from an EMBL/GenBank/DDBJ whole genome shotgun (WGS) entry which is preliminary data.</text>
</comment>
<reference evidence="2 3" key="1">
    <citation type="submission" date="2011-08" db="EMBL/GenBank/DDBJ databases">
        <authorList>
            <person name="Liu Z.J."/>
            <person name="Shi F.L."/>
            <person name="Lu J.Q."/>
            <person name="Li M."/>
            <person name="Wang Z.L."/>
        </authorList>
    </citation>
    <scope>NUCLEOTIDE SEQUENCE [LARGE SCALE GENOMIC DNA]</scope>
    <source>
        <strain evidence="2 3">USNM 41457</strain>
    </source>
</reference>
<keyword evidence="3" id="KW-1185">Reference proteome</keyword>
<proteinExistence type="predicted"/>
<dbReference type="InParanoid" id="J9DJ97"/>
<evidence type="ECO:0000313" key="3">
    <source>
        <dbReference type="Proteomes" id="UP000003163"/>
    </source>
</evidence>
<dbReference type="OrthoDB" id="2193302at2759"/>
<protein>
    <submittedName>
        <fullName evidence="2">Uncharacterized protein</fullName>
    </submittedName>
</protein>
<accession>J9DJ97</accession>
<feature type="region of interest" description="Disordered" evidence="1">
    <location>
        <begin position="369"/>
        <end position="396"/>
    </location>
</feature>
<feature type="compositionally biased region" description="Low complexity" evidence="1">
    <location>
        <begin position="222"/>
        <end position="232"/>
    </location>
</feature>
<organism evidence="2 3">
    <name type="scientific">Edhazardia aedis (strain USNM 41457)</name>
    <name type="common">Microsporidian parasite</name>
    <dbReference type="NCBI Taxonomy" id="1003232"/>
    <lineage>
        <taxon>Eukaryota</taxon>
        <taxon>Fungi</taxon>
        <taxon>Fungi incertae sedis</taxon>
        <taxon>Microsporidia</taxon>
        <taxon>Edhazardia</taxon>
    </lineage>
</organism>
<feature type="region of interest" description="Disordered" evidence="1">
    <location>
        <begin position="156"/>
        <end position="179"/>
    </location>
</feature>
<dbReference type="VEuPathDB" id="MicrosporidiaDB:EDEG_00444"/>
<gene>
    <name evidence="2" type="ORF">EDEG_00444</name>
</gene>
<feature type="compositionally biased region" description="Acidic residues" evidence="1">
    <location>
        <begin position="369"/>
        <end position="387"/>
    </location>
</feature>